<dbReference type="SMART" id="SM00736">
    <property type="entry name" value="CADG"/>
    <property type="match status" value="3"/>
</dbReference>
<sequence>LSVALPAFNLEVTSVNSAPVISGTPATSVVKDTAYSFVPTATDADDDTLTFSITNKPSWAAFNTTTGALTGTPVAADVGTTSGIVISVSDGTLSAALPAFNLEVTSVNSAPVISGTPATSVVKDTAYSFVPTATDADDDTLTFSITNKPSWATFNTTTGALTGTPVAADVGTTSGIMISVSDGTLSASLDAFNLEVISENAAPVISGSPATSVAQDTAYSFVPTASDAEDDTLTFSITNKPSWAAFNTTTGALTGTPVAADVGTTTGIVISVSDGTLSASLEPFNLEVTRVNAAPVATDDNQIQTFTVDGVYLLDVLANDTDANSDTLSITAAKTSIGQVVILNGQLQLTAPENFSGNVSLSYSISDGELSDSANVTVLIDGSNPAAPVITVPADLTVNATGLHSKVDLGVATAVDKDGNRIGISLLNGAPLFTPGTHQLYWQASDAAGVSSTATQLLQVIPLVSLSNATTVINNSRVIVEVILNGTSPVYPLSVPFNVSGSASAQSEHNLANGEVIISSGTRASIQFDVFADLTNIASKDIVITLDSNLNTGANSSSTVTVTEANLAPMAQLSANQQGINRLNFAKDQGVVTVTAVVADPNPGDSITTVW</sequence>
<dbReference type="Pfam" id="PF05345">
    <property type="entry name" value="He_PIG"/>
    <property type="match status" value="3"/>
</dbReference>
<keyword evidence="3" id="KW-1185">Reference proteome</keyword>
<reference evidence="2 3" key="1">
    <citation type="submission" date="2022-11" db="EMBL/GenBank/DDBJ databases">
        <title>Viruses from the air-sea interface of a natural surface slick.</title>
        <authorList>
            <person name="Rahlff J."/>
            <person name="Holmfeldt K."/>
        </authorList>
    </citation>
    <scope>NUCLEOTIDE SEQUENCE [LARGE SCALE GENOMIC DNA]</scope>
    <source>
        <strain evidence="2 3">SMS4</strain>
    </source>
</reference>
<feature type="domain" description="Dystroglycan-type cadherin-like" evidence="1">
    <location>
        <begin position="112"/>
        <end position="203"/>
    </location>
</feature>
<dbReference type="RefSeq" id="WP_305977249.1">
    <property type="nucleotide sequence ID" value="NZ_JAPJDZ010000092.1"/>
</dbReference>
<dbReference type="PANTHER" id="PTHR34720">
    <property type="entry name" value="MICROCYSTIN DEPENDENT PROTEIN"/>
    <property type="match status" value="1"/>
</dbReference>
<feature type="domain" description="Dystroglycan-type cadherin-like" evidence="1">
    <location>
        <begin position="204"/>
        <end position="295"/>
    </location>
</feature>
<evidence type="ECO:0000259" key="1">
    <source>
        <dbReference type="SMART" id="SM00736"/>
    </source>
</evidence>
<feature type="non-terminal residue" evidence="2">
    <location>
        <position position="1"/>
    </location>
</feature>
<evidence type="ECO:0000313" key="2">
    <source>
        <dbReference type="EMBL" id="MDP5138072.1"/>
    </source>
</evidence>
<comment type="caution">
    <text evidence="2">The sequence shown here is derived from an EMBL/GenBank/DDBJ whole genome shotgun (WGS) entry which is preliminary data.</text>
</comment>
<protein>
    <submittedName>
        <fullName evidence="2">Ig-like domain-containing protein</fullName>
    </submittedName>
</protein>
<dbReference type="EMBL" id="JAPJDZ010000092">
    <property type="protein sequence ID" value="MDP5138072.1"/>
    <property type="molecule type" value="Genomic_DNA"/>
</dbReference>
<feature type="domain" description="Dystroglycan-type cadherin-like" evidence="1">
    <location>
        <begin position="19"/>
        <end position="111"/>
    </location>
</feature>
<proteinExistence type="predicted"/>
<gene>
    <name evidence="2" type="ORF">ORJ04_19155</name>
</gene>
<dbReference type="PANTHER" id="PTHR34720:SF9">
    <property type="entry name" value="BLR4714 PROTEIN"/>
    <property type="match status" value="1"/>
</dbReference>
<name>A0ABT9I3V2_9GAMM</name>
<accession>A0ABT9I3V2</accession>
<evidence type="ECO:0000313" key="3">
    <source>
        <dbReference type="Proteomes" id="UP001231109"/>
    </source>
</evidence>
<dbReference type="Gene3D" id="2.60.40.2810">
    <property type="match status" value="1"/>
</dbReference>
<dbReference type="InterPro" id="IPR006644">
    <property type="entry name" value="Cadg"/>
</dbReference>
<dbReference type="Proteomes" id="UP001231109">
    <property type="component" value="Unassembled WGS sequence"/>
</dbReference>
<dbReference type="SUPFAM" id="SSF49313">
    <property type="entry name" value="Cadherin-like"/>
    <property type="match status" value="3"/>
</dbReference>
<dbReference type="Pfam" id="PF17892">
    <property type="entry name" value="Cadherin_5"/>
    <property type="match status" value="1"/>
</dbReference>
<dbReference type="Gene3D" id="2.60.40.10">
    <property type="entry name" value="Immunoglobulins"/>
    <property type="match status" value="4"/>
</dbReference>
<dbReference type="InterPro" id="IPR015919">
    <property type="entry name" value="Cadherin-like_sf"/>
</dbReference>
<organism evidence="2 3">
    <name type="scientific">Rheinheimera baltica</name>
    <dbReference type="NCBI Taxonomy" id="67576"/>
    <lineage>
        <taxon>Bacteria</taxon>
        <taxon>Pseudomonadati</taxon>
        <taxon>Pseudomonadota</taxon>
        <taxon>Gammaproteobacteria</taxon>
        <taxon>Chromatiales</taxon>
        <taxon>Chromatiaceae</taxon>
        <taxon>Rheinheimera</taxon>
    </lineage>
</organism>
<dbReference type="InterPro" id="IPR041690">
    <property type="entry name" value="Cadherin_5"/>
</dbReference>
<dbReference type="InterPro" id="IPR013783">
    <property type="entry name" value="Ig-like_fold"/>
</dbReference>
<feature type="non-terminal residue" evidence="2">
    <location>
        <position position="611"/>
    </location>
</feature>